<dbReference type="PANTHER" id="PTHR14614:SF109">
    <property type="entry name" value="RIBOSOMAL LYSINE N-METHYLTRANSFERASE 5"/>
    <property type="match status" value="1"/>
</dbReference>
<keyword evidence="3" id="KW-1185">Reference proteome</keyword>
<dbReference type="Pfam" id="PF10294">
    <property type="entry name" value="Methyltransf_16"/>
    <property type="match status" value="1"/>
</dbReference>
<dbReference type="InterPro" id="IPR029063">
    <property type="entry name" value="SAM-dependent_MTases_sf"/>
</dbReference>
<evidence type="ECO:0000256" key="1">
    <source>
        <dbReference type="SAM" id="MobiDB-lite"/>
    </source>
</evidence>
<dbReference type="InterPro" id="IPR019410">
    <property type="entry name" value="Methyltransf_16"/>
</dbReference>
<dbReference type="AlphaFoldDB" id="A0A5C2SKH6"/>
<name>A0A5C2SKH6_9APHY</name>
<evidence type="ECO:0000313" key="2">
    <source>
        <dbReference type="EMBL" id="RPD63637.1"/>
    </source>
</evidence>
<feature type="region of interest" description="Disordered" evidence="1">
    <location>
        <begin position="96"/>
        <end position="116"/>
    </location>
</feature>
<sequence>MDQLQLDDDSELPIAPFTRGVVCLPPGSTRVVDADEEVFLLYTNLAGHHKTDTAGTTKFRGLGHIDSHEDILTISLALGTPAHDLGSLGHVGKVHVKHKGRASSSQKRKARKSRAEDVPTLEVEIFQDKTALRSRKGDTGSVLWHASVDFAEAVLRQVHQKVPDGFLSPETLSEVHVVELGAGTGLLSIVLSPFVRHYTVTDIPELVPLIRKNVGHNLATGVSATSPQKAAGKHSSPPPLLTSSNVTAIALDWCSSSTASTTRPCYPLCFYHPSLLPALLTTIDHLTVPGRTAVIVVVELRAEDVIREFLQRWLDKAEDGRWEIWSVGGLIEGPYALWVGWKDALSGNDQPER</sequence>
<dbReference type="Proteomes" id="UP000313359">
    <property type="component" value="Unassembled WGS sequence"/>
</dbReference>
<protein>
    <submittedName>
        <fullName evidence="2">Uncharacterized protein</fullName>
    </submittedName>
</protein>
<dbReference type="STRING" id="1328759.A0A5C2SKH6"/>
<gene>
    <name evidence="2" type="ORF">L227DRAFT_591622</name>
</gene>
<proteinExistence type="predicted"/>
<dbReference type="SUPFAM" id="SSF53335">
    <property type="entry name" value="S-adenosyl-L-methionine-dependent methyltransferases"/>
    <property type="match status" value="1"/>
</dbReference>
<dbReference type="OrthoDB" id="2529286at2759"/>
<dbReference type="GO" id="GO:0008757">
    <property type="term" value="F:S-adenosylmethionine-dependent methyltransferase activity"/>
    <property type="evidence" value="ECO:0007669"/>
    <property type="project" value="UniProtKB-ARBA"/>
</dbReference>
<dbReference type="Gene3D" id="3.40.50.150">
    <property type="entry name" value="Vaccinia Virus protein VP39"/>
    <property type="match status" value="1"/>
</dbReference>
<dbReference type="PANTHER" id="PTHR14614">
    <property type="entry name" value="HEPATOCELLULAR CARCINOMA-ASSOCIATED ANTIGEN"/>
    <property type="match status" value="1"/>
</dbReference>
<accession>A0A5C2SKH6</accession>
<evidence type="ECO:0000313" key="3">
    <source>
        <dbReference type="Proteomes" id="UP000313359"/>
    </source>
</evidence>
<organism evidence="2 3">
    <name type="scientific">Lentinus tigrinus ALCF2SS1-6</name>
    <dbReference type="NCBI Taxonomy" id="1328759"/>
    <lineage>
        <taxon>Eukaryota</taxon>
        <taxon>Fungi</taxon>
        <taxon>Dikarya</taxon>
        <taxon>Basidiomycota</taxon>
        <taxon>Agaricomycotina</taxon>
        <taxon>Agaricomycetes</taxon>
        <taxon>Polyporales</taxon>
        <taxon>Polyporaceae</taxon>
        <taxon>Lentinus</taxon>
    </lineage>
</organism>
<dbReference type="GO" id="GO:0032991">
    <property type="term" value="C:protein-containing complex"/>
    <property type="evidence" value="ECO:0007669"/>
    <property type="project" value="TreeGrafter"/>
</dbReference>
<feature type="compositionally biased region" description="Basic residues" evidence="1">
    <location>
        <begin position="96"/>
        <end position="112"/>
    </location>
</feature>
<reference evidence="2" key="1">
    <citation type="journal article" date="2018" name="Genome Biol. Evol.">
        <title>Genomics and development of Lentinus tigrinus, a white-rot wood-decaying mushroom with dimorphic fruiting bodies.</title>
        <authorList>
            <person name="Wu B."/>
            <person name="Xu Z."/>
            <person name="Knudson A."/>
            <person name="Carlson A."/>
            <person name="Chen N."/>
            <person name="Kovaka S."/>
            <person name="LaButti K."/>
            <person name="Lipzen A."/>
            <person name="Pennachio C."/>
            <person name="Riley R."/>
            <person name="Schakwitz W."/>
            <person name="Umezawa K."/>
            <person name="Ohm R.A."/>
            <person name="Grigoriev I.V."/>
            <person name="Nagy L.G."/>
            <person name="Gibbons J."/>
            <person name="Hibbett D."/>
        </authorList>
    </citation>
    <scope>NUCLEOTIDE SEQUENCE [LARGE SCALE GENOMIC DNA]</scope>
    <source>
        <strain evidence="2">ALCF2SS1-6</strain>
    </source>
</reference>
<dbReference type="GO" id="GO:0005829">
    <property type="term" value="C:cytosol"/>
    <property type="evidence" value="ECO:0007669"/>
    <property type="project" value="TreeGrafter"/>
</dbReference>
<dbReference type="EMBL" id="ML122255">
    <property type="protein sequence ID" value="RPD63637.1"/>
    <property type="molecule type" value="Genomic_DNA"/>
</dbReference>